<evidence type="ECO:0000313" key="2">
    <source>
        <dbReference type="Proteomes" id="UP000191342"/>
    </source>
</evidence>
<evidence type="ECO:0000313" key="1">
    <source>
        <dbReference type="EMBL" id="OQE28939.1"/>
    </source>
</evidence>
<dbReference type="OrthoDB" id="4422269at2759"/>
<sequence length="119" mass="12761">MTFDEVNGCAVAAAFDSLIKFHSSAYGLMVKKTASAVSLLAINQNTSQCTTIIIGQLERDNLTLSRVALCNGELYQLEMPALYAHVSLVLSLITRNGPVWHGPLIVLPEVLASLTDGVD</sequence>
<reference evidence="2" key="1">
    <citation type="journal article" date="2017" name="Nat. Microbiol.">
        <title>Global analysis of biosynthetic gene clusters reveals vast potential of secondary metabolite production in Penicillium species.</title>
        <authorList>
            <person name="Nielsen J.C."/>
            <person name="Grijseels S."/>
            <person name="Prigent S."/>
            <person name="Ji B."/>
            <person name="Dainat J."/>
            <person name="Nielsen K.F."/>
            <person name="Frisvad J.C."/>
            <person name="Workman M."/>
            <person name="Nielsen J."/>
        </authorList>
    </citation>
    <scope>NUCLEOTIDE SEQUENCE [LARGE SCALE GENOMIC DNA]</scope>
    <source>
        <strain evidence="2">IBT 14082</strain>
    </source>
</reference>
<gene>
    <name evidence="1" type="ORF">PENFLA_c004G10955</name>
</gene>
<dbReference type="AlphaFoldDB" id="A0A1V6TSX7"/>
<proteinExistence type="predicted"/>
<organism evidence="1 2">
    <name type="scientific">Penicillium flavigenum</name>
    <dbReference type="NCBI Taxonomy" id="254877"/>
    <lineage>
        <taxon>Eukaryota</taxon>
        <taxon>Fungi</taxon>
        <taxon>Dikarya</taxon>
        <taxon>Ascomycota</taxon>
        <taxon>Pezizomycotina</taxon>
        <taxon>Eurotiomycetes</taxon>
        <taxon>Eurotiomycetidae</taxon>
        <taxon>Eurotiales</taxon>
        <taxon>Aspergillaceae</taxon>
        <taxon>Penicillium</taxon>
    </lineage>
</organism>
<comment type="caution">
    <text evidence="1">The sequence shown here is derived from an EMBL/GenBank/DDBJ whole genome shotgun (WGS) entry which is preliminary data.</text>
</comment>
<dbReference type="Proteomes" id="UP000191342">
    <property type="component" value="Unassembled WGS sequence"/>
</dbReference>
<keyword evidence="2" id="KW-1185">Reference proteome</keyword>
<accession>A0A1V6TSX7</accession>
<protein>
    <submittedName>
        <fullName evidence="1">Uncharacterized protein</fullName>
    </submittedName>
</protein>
<name>A0A1V6TSX7_9EURO</name>
<dbReference type="EMBL" id="MLQL01000004">
    <property type="protein sequence ID" value="OQE28939.1"/>
    <property type="molecule type" value="Genomic_DNA"/>
</dbReference>